<reference evidence="1 2" key="1">
    <citation type="submission" date="2016-10" db="EMBL/GenBank/DDBJ databases">
        <authorList>
            <person name="de Groot N.N."/>
        </authorList>
    </citation>
    <scope>NUCLEOTIDE SEQUENCE [LARGE SCALE GENOMIC DNA]</scope>
    <source>
        <strain evidence="1 2">BH539</strain>
    </source>
</reference>
<protein>
    <submittedName>
        <fullName evidence="1">Uncharacterized protein</fullName>
    </submittedName>
</protein>
<evidence type="ECO:0000313" key="1">
    <source>
        <dbReference type="EMBL" id="SDF95935.1"/>
    </source>
</evidence>
<keyword evidence="2" id="KW-1185">Reference proteome</keyword>
<evidence type="ECO:0000313" key="2">
    <source>
        <dbReference type="Proteomes" id="UP000198641"/>
    </source>
</evidence>
<dbReference type="Proteomes" id="UP000198641">
    <property type="component" value="Unassembled WGS sequence"/>
</dbReference>
<dbReference type="AlphaFoldDB" id="A0A1G7QBX2"/>
<gene>
    <name evidence="1" type="ORF">SAMN05216571_103188</name>
</gene>
<dbReference type="RefSeq" id="WP_092523955.1">
    <property type="nucleotide sequence ID" value="NZ_FNCI01000003.1"/>
</dbReference>
<accession>A0A1G7QBX2</accession>
<organism evidence="1 2">
    <name type="scientific">Onishia taeanensis</name>
    <dbReference type="NCBI Taxonomy" id="284577"/>
    <lineage>
        <taxon>Bacteria</taxon>
        <taxon>Pseudomonadati</taxon>
        <taxon>Pseudomonadota</taxon>
        <taxon>Gammaproteobacteria</taxon>
        <taxon>Oceanospirillales</taxon>
        <taxon>Halomonadaceae</taxon>
        <taxon>Onishia</taxon>
    </lineage>
</organism>
<dbReference type="EMBL" id="FNCI01000003">
    <property type="protein sequence ID" value="SDF95935.1"/>
    <property type="molecule type" value="Genomic_DNA"/>
</dbReference>
<sequence length="66" mass="7280">MSAEYSLHDLAQAKEALELAEKAWEEDDGNNRQAHIKKISAARANLSMIEGQLKHDGIIADEDAAF</sequence>
<proteinExistence type="predicted"/>
<dbReference type="OrthoDB" id="6172800at2"/>
<name>A0A1G7QBX2_9GAMM</name>